<dbReference type="RefSeq" id="WP_198690500.1">
    <property type="nucleotide sequence ID" value="NZ_CAWPUD010000044.1"/>
</dbReference>
<proteinExistence type="predicted"/>
<comment type="caution">
    <text evidence="2">The sequence shown here is derived from an EMBL/GenBank/DDBJ whole genome shotgun (WGS) entry which is preliminary data.</text>
</comment>
<feature type="transmembrane region" description="Helical" evidence="1">
    <location>
        <begin position="182"/>
        <end position="204"/>
    </location>
</feature>
<protein>
    <submittedName>
        <fullName evidence="2">Uncharacterized protein</fullName>
    </submittedName>
</protein>
<sequence length="212" mass="23742">MTPKKINNLNMELLKLGGSNAVTSLFFTGGLSLLVIYIAKNMEAEYSAFFGLTLNFMNTISVIFVGMAISLSISLTKNNDNIKTVTISYLKQSMLYIVCFSLIFYITTPLLSYIYLGHKNKLLIEYFILSIGVIAFDGIAQAFISALRVYGMSKIPPLFRLSLIFIGIPLSFVFSIDNNPISNIIIFMMIGNLLASLFCVFYFIKNFSCIKK</sequence>
<dbReference type="EMBL" id="JACOII010000045">
    <property type="protein sequence ID" value="MBI6549730.1"/>
    <property type="molecule type" value="Genomic_DNA"/>
</dbReference>
<keyword evidence="1" id="KW-1133">Transmembrane helix</keyword>
<evidence type="ECO:0000256" key="1">
    <source>
        <dbReference type="SAM" id="Phobius"/>
    </source>
</evidence>
<feature type="transmembrane region" description="Helical" evidence="1">
    <location>
        <begin position="21"/>
        <end position="40"/>
    </location>
</feature>
<keyword evidence="3" id="KW-1185">Reference proteome</keyword>
<organism evidence="2 3">
    <name type="scientific">Xenorhabdus lircayensis</name>
    <dbReference type="NCBI Taxonomy" id="2763499"/>
    <lineage>
        <taxon>Bacteria</taxon>
        <taxon>Pseudomonadati</taxon>
        <taxon>Pseudomonadota</taxon>
        <taxon>Gammaproteobacteria</taxon>
        <taxon>Enterobacterales</taxon>
        <taxon>Morganellaceae</taxon>
        <taxon>Xenorhabdus</taxon>
    </lineage>
</organism>
<keyword evidence="1" id="KW-0472">Membrane</keyword>
<accession>A0ABS0U778</accession>
<feature type="transmembrane region" description="Helical" evidence="1">
    <location>
        <begin position="46"/>
        <end position="73"/>
    </location>
</feature>
<evidence type="ECO:0000313" key="3">
    <source>
        <dbReference type="Proteomes" id="UP000696184"/>
    </source>
</evidence>
<dbReference type="Proteomes" id="UP000696184">
    <property type="component" value="Unassembled WGS sequence"/>
</dbReference>
<evidence type="ECO:0000313" key="2">
    <source>
        <dbReference type="EMBL" id="MBI6549730.1"/>
    </source>
</evidence>
<feature type="transmembrane region" description="Helical" evidence="1">
    <location>
        <begin position="122"/>
        <end position="146"/>
    </location>
</feature>
<name>A0ABS0U778_9GAMM</name>
<reference evidence="2 3" key="1">
    <citation type="submission" date="2020-08" db="EMBL/GenBank/DDBJ databases">
        <title>Description of Xenorhabdus lircayensis sp. nov., the symbiotic bacterium associated with the entomopathogenic nematode Steirnernema unicornum.</title>
        <authorList>
            <person name="Castaneda-Alvarez C."/>
            <person name="Prodan S."/>
            <person name="Zamorano A."/>
            <person name="San-Blas E."/>
            <person name="Aballay E."/>
        </authorList>
    </citation>
    <scope>NUCLEOTIDE SEQUENCE [LARGE SCALE GENOMIC DNA]</scope>
    <source>
        <strain evidence="2 3">VLS</strain>
    </source>
</reference>
<gene>
    <name evidence="2" type="ORF">H8A87_13640</name>
</gene>
<feature type="transmembrane region" description="Helical" evidence="1">
    <location>
        <begin position="94"/>
        <end position="116"/>
    </location>
</feature>
<feature type="transmembrane region" description="Helical" evidence="1">
    <location>
        <begin position="158"/>
        <end position="176"/>
    </location>
</feature>
<keyword evidence="1" id="KW-0812">Transmembrane</keyword>